<keyword evidence="2" id="KW-1185">Reference proteome</keyword>
<dbReference type="Proteomes" id="UP001595075">
    <property type="component" value="Unassembled WGS sequence"/>
</dbReference>
<sequence>MATLTALARIYSHPAGKRGNLDHKILKTKTSLKSGLTPSFPGKGAADKNKEHKRLEDYQRIRFFGFTAAELQASESLAPYHAPTDRKLLNDPTSIKSLGPINPVLAKSQWQEQIPKHQALFPLGNGRSGFWHVNTPIVWEALEPAIRLATMFIIGGTAWSWWDTILAGEYTQIPVSEYPKEYDHEAKGMRYRISPRASIEVYRDRRNLDQVFIDLAKEVIFHLSSGEIHPSTGTKRGYHATGETLFQDSDKTIVYFSFESLEPLLNNQITAAERMACHFRNATILLHELAHALWGTHLWKSRKVPAGRPGEPIPKEPYIGTEYFAELRGFSMEMHIFGGMTAGHEFNTPTSAKTKGLPTAGFFQTSITTYDVKNCIVLAEYPILTHGKSDDWENQMFFPVPLEYYYRINNPEFWYSRVRAYAGRAAYLGPKTIGSRWQSNMAKIDPIPGQDNVPLLIFDYSPEGVYRTTQENARRAQRRGILESLGMLDRGEIPDALAPPNVLAPADSFRIGQGLRETVTTNTLERNLEIQAYFDENRLDLAIDTMGKMTENVLYSHLIRTVGLGKEIVTPAEFRVFLKDCRRKDLMFRWVEMGSEPRPTQGIVIFVKQGWEINELSDEHLVESPDLLTPRRDYEPVSSQDVQLFDACAEHMMDQCSHFIDLGQKDLDFDLFLKWMNLSLASLHGNVDFKWTKYDLLRCIYHWEAHGERWTIGPLDLPEGNPPVRYPSVVRKLGTGWVDPPSPRVEVKGATLKMRKKRKRKVAEDELKSTGGRMMPIVCGKEPLKKKRKMA</sequence>
<organism evidence="1 2">
    <name type="scientific">Oculimacula yallundae</name>
    <dbReference type="NCBI Taxonomy" id="86028"/>
    <lineage>
        <taxon>Eukaryota</taxon>
        <taxon>Fungi</taxon>
        <taxon>Dikarya</taxon>
        <taxon>Ascomycota</taxon>
        <taxon>Pezizomycotina</taxon>
        <taxon>Leotiomycetes</taxon>
        <taxon>Helotiales</taxon>
        <taxon>Ploettnerulaceae</taxon>
        <taxon>Oculimacula</taxon>
    </lineage>
</organism>
<dbReference type="EMBL" id="JAZHXI010000018">
    <property type="protein sequence ID" value="KAL2061555.1"/>
    <property type="molecule type" value="Genomic_DNA"/>
</dbReference>
<reference evidence="1 2" key="1">
    <citation type="journal article" date="2024" name="Commun. Biol.">
        <title>Comparative genomic analysis of thermophilic fungi reveals convergent evolutionary adaptations and gene losses.</title>
        <authorList>
            <person name="Steindorff A.S."/>
            <person name="Aguilar-Pontes M.V."/>
            <person name="Robinson A.J."/>
            <person name="Andreopoulos B."/>
            <person name="LaButti K."/>
            <person name="Kuo A."/>
            <person name="Mondo S."/>
            <person name="Riley R."/>
            <person name="Otillar R."/>
            <person name="Haridas S."/>
            <person name="Lipzen A."/>
            <person name="Grimwood J."/>
            <person name="Schmutz J."/>
            <person name="Clum A."/>
            <person name="Reid I.D."/>
            <person name="Moisan M.C."/>
            <person name="Butler G."/>
            <person name="Nguyen T.T.M."/>
            <person name="Dewar K."/>
            <person name="Conant G."/>
            <person name="Drula E."/>
            <person name="Henrissat B."/>
            <person name="Hansel C."/>
            <person name="Singer S."/>
            <person name="Hutchinson M.I."/>
            <person name="de Vries R.P."/>
            <person name="Natvig D.O."/>
            <person name="Powell A.J."/>
            <person name="Tsang A."/>
            <person name="Grigoriev I.V."/>
        </authorList>
    </citation>
    <scope>NUCLEOTIDE SEQUENCE [LARGE SCALE GENOMIC DNA]</scope>
    <source>
        <strain evidence="1 2">CBS 494.80</strain>
    </source>
</reference>
<evidence type="ECO:0000313" key="2">
    <source>
        <dbReference type="Proteomes" id="UP001595075"/>
    </source>
</evidence>
<evidence type="ECO:0000313" key="1">
    <source>
        <dbReference type="EMBL" id="KAL2061555.1"/>
    </source>
</evidence>
<evidence type="ECO:0008006" key="3">
    <source>
        <dbReference type="Google" id="ProtNLM"/>
    </source>
</evidence>
<proteinExistence type="predicted"/>
<protein>
    <recommendedName>
        <fullName evidence="3">Peptidase M1 membrane alanine aminopeptidase domain-containing protein</fullName>
    </recommendedName>
</protein>
<gene>
    <name evidence="1" type="ORF">VTL71DRAFT_6932</name>
</gene>
<comment type="caution">
    <text evidence="1">The sequence shown here is derived from an EMBL/GenBank/DDBJ whole genome shotgun (WGS) entry which is preliminary data.</text>
</comment>
<name>A0ABR4BV88_9HELO</name>
<accession>A0ABR4BV88</accession>